<dbReference type="Gene3D" id="2.30.42.10">
    <property type="match status" value="1"/>
</dbReference>
<feature type="domain" description="PDZ" evidence="7">
    <location>
        <begin position="165"/>
        <end position="232"/>
    </location>
</feature>
<evidence type="ECO:0000259" key="7">
    <source>
        <dbReference type="PROSITE" id="PS50106"/>
    </source>
</evidence>
<dbReference type="EMBL" id="JEMC01003285">
    <property type="protein sequence ID" value="KYF82352.1"/>
    <property type="molecule type" value="Genomic_DNA"/>
</dbReference>
<protein>
    <recommendedName>
        <fullName evidence="5">NADH-quinone oxidoreductase subunit H</fullName>
        <ecNumber evidence="5">7.1.1.-</ecNumber>
    </recommendedName>
    <alternativeName>
        <fullName evidence="5">NADH dehydrogenase I subunit H</fullName>
    </alternativeName>
    <alternativeName>
        <fullName evidence="5">NDH-1 subunit H</fullName>
    </alternativeName>
</protein>
<evidence type="ECO:0000256" key="5">
    <source>
        <dbReference type="HAMAP-Rule" id="MF_01350"/>
    </source>
</evidence>
<feature type="transmembrane region" description="Helical" evidence="5">
    <location>
        <begin position="598"/>
        <end position="619"/>
    </location>
</feature>
<dbReference type="NCBIfam" id="NF004741">
    <property type="entry name" value="PRK06076.1-2"/>
    <property type="match status" value="1"/>
</dbReference>
<evidence type="ECO:0000256" key="3">
    <source>
        <dbReference type="ARBA" id="ARBA00022989"/>
    </source>
</evidence>
<gene>
    <name evidence="5" type="primary">nuoH</name>
    <name evidence="8" type="ORF">BE18_06215</name>
</gene>
<dbReference type="GO" id="GO:0016655">
    <property type="term" value="F:oxidoreductase activity, acting on NAD(P)H, quinone or similar compound as acceptor"/>
    <property type="evidence" value="ECO:0007669"/>
    <property type="project" value="UniProtKB-UniRule"/>
</dbReference>
<keyword evidence="5" id="KW-0874">Quinone</keyword>
<feature type="transmembrane region" description="Helical" evidence="5">
    <location>
        <begin position="518"/>
        <end position="542"/>
    </location>
</feature>
<dbReference type="SUPFAM" id="SSF50156">
    <property type="entry name" value="PDZ domain-like"/>
    <property type="match status" value="1"/>
</dbReference>
<dbReference type="PANTHER" id="PTHR11432">
    <property type="entry name" value="NADH DEHYDROGENASE SUBUNIT 1"/>
    <property type="match status" value="1"/>
</dbReference>
<dbReference type="InterPro" id="IPR001694">
    <property type="entry name" value="NADH_UbQ_OxRdtase_su1/FPO"/>
</dbReference>
<evidence type="ECO:0000256" key="1">
    <source>
        <dbReference type="ARBA" id="ARBA00004141"/>
    </source>
</evidence>
<comment type="subunit">
    <text evidence="5">NDH-1 is composed of 14 different subunits. Subunits NuoA, H, J, K, L, M, N constitute the membrane sector of the complex.</text>
</comment>
<dbReference type="Proteomes" id="UP000075515">
    <property type="component" value="Unassembled WGS sequence"/>
</dbReference>
<proteinExistence type="inferred from homology"/>
<keyword evidence="4 5" id="KW-0472">Membrane</keyword>
<dbReference type="PROSITE" id="PS51257">
    <property type="entry name" value="PROKAR_LIPOPROTEIN"/>
    <property type="match status" value="1"/>
</dbReference>
<sequence length="665" mass="71470">MRGSPPWRALSLGFLPCLLALLALLGGAGCAESRTAPELLSVIDVVPREVDLGDRIEILGTNLPTAQAREAVVTFRGTLRRPGQAPLTGQSIEIDGAQISSNKVSLVFSEGMQARFAGRGDDAVHTTFHGDVTVEVPATAHGALPVSGTVRGVTIDFIPPTPRRAVIEAREKEGARALAFFGVEVAAESPPAGGLVVTSVRDGSPASRAQILASRAQILAGDVITSFEGVKVLSKGDVAPSGHERLSPVGIRRGGAPSEVKLSTEGFHASAPTDLLGAGIILGIAAAIILLFMAPTAGIITWVERRVSARMQSRIGPNRAGPQGLLVWIADGIKSILKEDVIPAESDRALFRLAPYLVFVGVSATFVVMPFGQYLIAADLDIGILFVIAVTSLVTIGLMTGGWASNNKWSLLGGIRSAAQIISYEIPGAVAIVCIVMMTGSLRLQDIIAAQGGAGPSVLDVGGWPWHWFVFRNPITFALFFLYFTTALAEGNRAPFDLPEAESELVAGYSTEYSGMRYLFFFFAEWANVFVMCGIASALFLGGWQIPGVSPAQQEGSFGLQLLGVFLFLLKSWALVFVVIWIRWTLPRVRIDQMMNLCWKWFVPLSFVAFLLTALWMVIGVSKTVQLVISVVTFSVWAYLLVHFIRRVQHNLREAKVALHLNPFL</sequence>
<feature type="transmembrane region" description="Helical" evidence="5">
    <location>
        <begin position="625"/>
        <end position="645"/>
    </location>
</feature>
<comment type="subcellular location">
    <subcellularLocation>
        <location evidence="5 6">Cell membrane</location>
        <topology evidence="5 6">Multi-pass membrane protein</topology>
    </subcellularLocation>
    <subcellularLocation>
        <location evidence="1">Membrane</location>
        <topology evidence="1">Multi-pass membrane protein</topology>
    </subcellularLocation>
</comment>
<feature type="transmembrane region" description="Helical" evidence="5">
    <location>
        <begin position="562"/>
        <end position="586"/>
    </location>
</feature>
<dbReference type="PROSITE" id="PS00668">
    <property type="entry name" value="COMPLEX1_ND1_2"/>
    <property type="match status" value="1"/>
</dbReference>
<comment type="catalytic activity">
    <reaction evidence="5">
        <text>a quinone + NADH + 5 H(+)(in) = a quinol + NAD(+) + 4 H(+)(out)</text>
        <dbReference type="Rhea" id="RHEA:57888"/>
        <dbReference type="ChEBI" id="CHEBI:15378"/>
        <dbReference type="ChEBI" id="CHEBI:24646"/>
        <dbReference type="ChEBI" id="CHEBI:57540"/>
        <dbReference type="ChEBI" id="CHEBI:57945"/>
        <dbReference type="ChEBI" id="CHEBI:132124"/>
    </reaction>
</comment>
<feature type="transmembrane region" description="Helical" evidence="5">
    <location>
        <begin position="424"/>
        <end position="444"/>
    </location>
</feature>
<feature type="transmembrane region" description="Helical" evidence="5">
    <location>
        <begin position="356"/>
        <end position="376"/>
    </location>
</feature>
<accession>A0A150RPZ9</accession>
<name>A0A150RPZ9_SORCE</name>
<dbReference type="HAMAP" id="MF_01350">
    <property type="entry name" value="NDH1_NuoH"/>
    <property type="match status" value="1"/>
</dbReference>
<dbReference type="GO" id="GO:0009060">
    <property type="term" value="P:aerobic respiration"/>
    <property type="evidence" value="ECO:0007669"/>
    <property type="project" value="TreeGrafter"/>
</dbReference>
<comment type="similarity">
    <text evidence="5 6">Belongs to the complex I subunit 1 family.</text>
</comment>
<keyword evidence="5" id="KW-1278">Translocase</keyword>
<organism evidence="8 9">
    <name type="scientific">Sorangium cellulosum</name>
    <name type="common">Polyangium cellulosum</name>
    <dbReference type="NCBI Taxonomy" id="56"/>
    <lineage>
        <taxon>Bacteria</taxon>
        <taxon>Pseudomonadati</taxon>
        <taxon>Myxococcota</taxon>
        <taxon>Polyangia</taxon>
        <taxon>Polyangiales</taxon>
        <taxon>Polyangiaceae</taxon>
        <taxon>Sorangium</taxon>
    </lineage>
</organism>
<evidence type="ECO:0000256" key="2">
    <source>
        <dbReference type="ARBA" id="ARBA00022692"/>
    </source>
</evidence>
<comment type="function">
    <text evidence="5">NDH-1 shuttles electrons from NADH, via FMN and iron-sulfur (Fe-S) centers, to quinones in the respiratory chain. The immediate electron acceptor for the enzyme in this species is believed to be ubiquinone. Couples the redox reaction to proton translocation (for every two electrons transferred, four hydrogen ions are translocated across the cytoplasmic membrane), and thus conserves the redox energy in a proton gradient. This subunit may bind ubiquinone.</text>
</comment>
<dbReference type="Pfam" id="PF00146">
    <property type="entry name" value="NADHdh"/>
    <property type="match status" value="1"/>
</dbReference>
<dbReference type="EC" id="7.1.1.-" evidence="5"/>
<evidence type="ECO:0000256" key="4">
    <source>
        <dbReference type="ARBA" id="ARBA00023136"/>
    </source>
</evidence>
<evidence type="ECO:0000256" key="6">
    <source>
        <dbReference type="RuleBase" id="RU000471"/>
    </source>
</evidence>
<evidence type="ECO:0000313" key="8">
    <source>
        <dbReference type="EMBL" id="KYF82352.1"/>
    </source>
</evidence>
<keyword evidence="2 5" id="KW-0812">Transmembrane</keyword>
<feature type="transmembrane region" description="Helical" evidence="5">
    <location>
        <begin position="382"/>
        <end position="404"/>
    </location>
</feature>
<evidence type="ECO:0000313" key="9">
    <source>
        <dbReference type="Proteomes" id="UP000075515"/>
    </source>
</evidence>
<keyword evidence="3 5" id="KW-1133">Transmembrane helix</keyword>
<dbReference type="InterPro" id="IPR001478">
    <property type="entry name" value="PDZ"/>
</dbReference>
<keyword evidence="5" id="KW-1003">Cell membrane</keyword>
<dbReference type="AlphaFoldDB" id="A0A150RPZ9"/>
<feature type="transmembrane region" description="Helical" evidence="5">
    <location>
        <begin position="464"/>
        <end position="484"/>
    </location>
</feature>
<dbReference type="GO" id="GO:0005886">
    <property type="term" value="C:plasma membrane"/>
    <property type="evidence" value="ECO:0007669"/>
    <property type="project" value="UniProtKB-SubCell"/>
</dbReference>
<keyword evidence="5" id="KW-0830">Ubiquinone</keyword>
<feature type="transmembrane region" description="Helical" evidence="5">
    <location>
        <begin position="275"/>
        <end position="303"/>
    </location>
</feature>
<reference evidence="8 9" key="1">
    <citation type="submission" date="2014-02" db="EMBL/GenBank/DDBJ databases">
        <title>The small core and large imbalanced accessory genome model reveals a collaborative survival strategy of Sorangium cellulosum strains in nature.</title>
        <authorList>
            <person name="Han K."/>
            <person name="Peng R."/>
            <person name="Blom J."/>
            <person name="Li Y.-Z."/>
        </authorList>
    </citation>
    <scope>NUCLEOTIDE SEQUENCE [LARGE SCALE GENOMIC DNA]</scope>
    <source>
        <strain evidence="8 9">So0149</strain>
    </source>
</reference>
<dbReference type="InterPro" id="IPR018086">
    <property type="entry name" value="NADH_UbQ_OxRdtase_su1_CS"/>
</dbReference>
<dbReference type="PROSITE" id="PS50106">
    <property type="entry name" value="PDZ"/>
    <property type="match status" value="1"/>
</dbReference>
<dbReference type="GO" id="GO:0003954">
    <property type="term" value="F:NADH dehydrogenase activity"/>
    <property type="evidence" value="ECO:0007669"/>
    <property type="project" value="TreeGrafter"/>
</dbReference>
<dbReference type="GO" id="GO:0048038">
    <property type="term" value="F:quinone binding"/>
    <property type="evidence" value="ECO:0007669"/>
    <property type="project" value="UniProtKB-KW"/>
</dbReference>
<keyword evidence="5 6" id="KW-0520">NAD</keyword>
<comment type="caution">
    <text evidence="8">The sequence shown here is derived from an EMBL/GenBank/DDBJ whole genome shotgun (WGS) entry which is preliminary data.</text>
</comment>
<dbReference type="PANTHER" id="PTHR11432:SF3">
    <property type="entry name" value="NADH-UBIQUINONE OXIDOREDUCTASE CHAIN 1"/>
    <property type="match status" value="1"/>
</dbReference>
<dbReference type="InterPro" id="IPR036034">
    <property type="entry name" value="PDZ_sf"/>
</dbReference>